<dbReference type="InterPro" id="IPR011268">
    <property type="entry name" value="Purine_phosphorylase"/>
</dbReference>
<comment type="caution">
    <text evidence="9">The sequence shown here is derived from an EMBL/GenBank/DDBJ whole genome shotgun (WGS) entry which is preliminary data.</text>
</comment>
<reference evidence="9" key="1">
    <citation type="submission" date="2019-08" db="EMBL/GenBank/DDBJ databases">
        <authorList>
            <person name="Kucharzyk K."/>
            <person name="Murdoch R.W."/>
            <person name="Higgins S."/>
            <person name="Loffler F."/>
        </authorList>
    </citation>
    <scope>NUCLEOTIDE SEQUENCE</scope>
</reference>
<sequence>MTKYELEIQESATYILERTKYSPEILIILGSGLGKFGDNLENAEYYDYKDIPNFPVSTVESHKSRLIISGKIMCMQGRFHFYEGYTMQEVTFPIRVASRLGIKTLIATNASGGVNLSFSAGDLMIIKDHINYMGTNPLMGKNLDSFGERFIDMTNCYDKEYIKIIKEAAKNIGLDIKEGVYIGFTGPSFETPAEIKMARIMGGDAVGMSTVPEIIVAAHCGIRSMGISCITNLAAGVLDQPLDHREVIVTANMVKNSFISLLNEIIKLLEK</sequence>
<proteinExistence type="inferred from homology"/>
<feature type="domain" description="Nucleoside phosphorylase" evidence="8">
    <location>
        <begin position="25"/>
        <end position="267"/>
    </location>
</feature>
<comment type="pathway">
    <text evidence="1">Purine metabolism; purine nucleoside salvage.</text>
</comment>
<dbReference type="EC" id="2.4.2.1" evidence="3"/>
<dbReference type="GO" id="GO:0004731">
    <property type="term" value="F:purine-nucleoside phosphorylase activity"/>
    <property type="evidence" value="ECO:0007669"/>
    <property type="project" value="UniProtKB-EC"/>
</dbReference>
<evidence type="ECO:0000256" key="5">
    <source>
        <dbReference type="ARBA" id="ARBA00022679"/>
    </source>
</evidence>
<evidence type="ECO:0000256" key="7">
    <source>
        <dbReference type="ARBA" id="ARBA00033072"/>
    </source>
</evidence>
<keyword evidence="5 9" id="KW-0808">Transferase</keyword>
<dbReference type="SUPFAM" id="SSF53167">
    <property type="entry name" value="Purine and uridine phosphorylases"/>
    <property type="match status" value="1"/>
</dbReference>
<dbReference type="GO" id="GO:0005737">
    <property type="term" value="C:cytoplasm"/>
    <property type="evidence" value="ECO:0007669"/>
    <property type="project" value="TreeGrafter"/>
</dbReference>
<dbReference type="PIRSF" id="PIRSF000477">
    <property type="entry name" value="PurNPase"/>
    <property type="match status" value="1"/>
</dbReference>
<dbReference type="PANTHER" id="PTHR11904:SF9">
    <property type="entry name" value="PURINE NUCLEOSIDE PHOSPHORYLASE-RELATED"/>
    <property type="match status" value="1"/>
</dbReference>
<dbReference type="NCBIfam" id="TIGR01700">
    <property type="entry name" value="PNPH"/>
    <property type="match status" value="1"/>
</dbReference>
<dbReference type="GO" id="GO:0009116">
    <property type="term" value="P:nucleoside metabolic process"/>
    <property type="evidence" value="ECO:0007669"/>
    <property type="project" value="InterPro"/>
</dbReference>
<name>A0A645BYG4_9ZZZZ</name>
<protein>
    <recommendedName>
        <fullName evidence="3">purine-nucleoside phosphorylase</fullName>
        <ecNumber evidence="3">2.4.2.1</ecNumber>
    </recommendedName>
    <alternativeName>
        <fullName evidence="7">Inosine phosphorylase</fullName>
    </alternativeName>
    <alternativeName>
        <fullName evidence="6">Inosine-guanosine phosphorylase</fullName>
    </alternativeName>
</protein>
<gene>
    <name evidence="9" type="primary">punA_21</name>
    <name evidence="9" type="ORF">SDC9_113655</name>
</gene>
<dbReference type="NCBIfam" id="TIGR01697">
    <property type="entry name" value="PNPH-PUNA-XAPA"/>
    <property type="match status" value="1"/>
</dbReference>
<dbReference type="InterPro" id="IPR000845">
    <property type="entry name" value="Nucleoside_phosphorylase_d"/>
</dbReference>
<keyword evidence="4 9" id="KW-0328">Glycosyltransferase</keyword>
<dbReference type="UniPathway" id="UPA00606"/>
<dbReference type="CDD" id="cd09009">
    <property type="entry name" value="PNP-EcPNPII_like"/>
    <property type="match status" value="1"/>
</dbReference>
<evidence type="ECO:0000256" key="1">
    <source>
        <dbReference type="ARBA" id="ARBA00005058"/>
    </source>
</evidence>
<dbReference type="AlphaFoldDB" id="A0A645BYG4"/>
<comment type="similarity">
    <text evidence="2">Belongs to the PNP/MTAP phosphorylase family.</text>
</comment>
<dbReference type="InterPro" id="IPR011270">
    <property type="entry name" value="Pur_Nuc_Pase_Ino/Guo-sp"/>
</dbReference>
<evidence type="ECO:0000256" key="4">
    <source>
        <dbReference type="ARBA" id="ARBA00022676"/>
    </source>
</evidence>
<dbReference type="PANTHER" id="PTHR11904">
    <property type="entry name" value="METHYLTHIOADENOSINE/PURINE NUCLEOSIDE PHOSPHORYLASE"/>
    <property type="match status" value="1"/>
</dbReference>
<dbReference type="InterPro" id="IPR035994">
    <property type="entry name" value="Nucleoside_phosphorylase_sf"/>
</dbReference>
<evidence type="ECO:0000256" key="3">
    <source>
        <dbReference type="ARBA" id="ARBA00011886"/>
    </source>
</evidence>
<accession>A0A645BYG4</accession>
<dbReference type="NCBIfam" id="NF006054">
    <property type="entry name" value="PRK08202.1"/>
    <property type="match status" value="1"/>
</dbReference>
<evidence type="ECO:0000313" key="9">
    <source>
        <dbReference type="EMBL" id="MPM66744.1"/>
    </source>
</evidence>
<evidence type="ECO:0000259" key="8">
    <source>
        <dbReference type="Pfam" id="PF01048"/>
    </source>
</evidence>
<evidence type="ECO:0000256" key="2">
    <source>
        <dbReference type="ARBA" id="ARBA00006751"/>
    </source>
</evidence>
<dbReference type="Pfam" id="PF01048">
    <property type="entry name" value="PNP_UDP_1"/>
    <property type="match status" value="1"/>
</dbReference>
<evidence type="ECO:0000256" key="6">
    <source>
        <dbReference type="ARBA" id="ARBA00031036"/>
    </source>
</evidence>
<dbReference type="Gene3D" id="3.40.50.1580">
    <property type="entry name" value="Nucleoside phosphorylase domain"/>
    <property type="match status" value="1"/>
</dbReference>
<dbReference type="EMBL" id="VSSQ01021273">
    <property type="protein sequence ID" value="MPM66744.1"/>
    <property type="molecule type" value="Genomic_DNA"/>
</dbReference>
<organism evidence="9">
    <name type="scientific">bioreactor metagenome</name>
    <dbReference type="NCBI Taxonomy" id="1076179"/>
    <lineage>
        <taxon>unclassified sequences</taxon>
        <taxon>metagenomes</taxon>
        <taxon>ecological metagenomes</taxon>
    </lineage>
</organism>